<organism evidence="2 3">
    <name type="scientific">Streptomyces inusitatus</name>
    <dbReference type="NCBI Taxonomy" id="68221"/>
    <lineage>
        <taxon>Bacteria</taxon>
        <taxon>Bacillati</taxon>
        <taxon>Actinomycetota</taxon>
        <taxon>Actinomycetes</taxon>
        <taxon>Kitasatosporales</taxon>
        <taxon>Streptomycetaceae</taxon>
        <taxon>Streptomyces</taxon>
    </lineage>
</organism>
<protein>
    <recommendedName>
        <fullName evidence="1">Methyltransferase type 11 domain-containing protein</fullName>
    </recommendedName>
</protein>
<dbReference type="EMBL" id="BMWG01000002">
    <property type="protein sequence ID" value="GGZ18671.1"/>
    <property type="molecule type" value="Genomic_DNA"/>
</dbReference>
<reference evidence="2" key="1">
    <citation type="journal article" date="2014" name="Int. J. Syst. Evol. Microbiol.">
        <title>Complete genome sequence of Corynebacterium casei LMG S-19264T (=DSM 44701T), isolated from a smear-ripened cheese.</title>
        <authorList>
            <consortium name="US DOE Joint Genome Institute (JGI-PGF)"/>
            <person name="Walter F."/>
            <person name="Albersmeier A."/>
            <person name="Kalinowski J."/>
            <person name="Ruckert C."/>
        </authorList>
    </citation>
    <scope>NUCLEOTIDE SEQUENCE</scope>
    <source>
        <strain evidence="2">JCM 4988</strain>
    </source>
</reference>
<evidence type="ECO:0000313" key="2">
    <source>
        <dbReference type="EMBL" id="GGZ18671.1"/>
    </source>
</evidence>
<dbReference type="InterPro" id="IPR029063">
    <property type="entry name" value="SAM-dependent_MTases_sf"/>
</dbReference>
<name>A0A918PQQ8_9ACTN</name>
<evidence type="ECO:0000313" key="3">
    <source>
        <dbReference type="Proteomes" id="UP000630936"/>
    </source>
</evidence>
<proteinExistence type="predicted"/>
<comment type="caution">
    <text evidence="2">The sequence shown here is derived from an EMBL/GenBank/DDBJ whole genome shotgun (WGS) entry which is preliminary data.</text>
</comment>
<feature type="domain" description="Methyltransferase type 11" evidence="1">
    <location>
        <begin position="61"/>
        <end position="146"/>
    </location>
</feature>
<accession>A0A918PQQ8</accession>
<dbReference type="SUPFAM" id="SSF53335">
    <property type="entry name" value="S-adenosyl-L-methionine-dependent methyltransferases"/>
    <property type="match status" value="1"/>
</dbReference>
<evidence type="ECO:0000259" key="1">
    <source>
        <dbReference type="Pfam" id="PF08241"/>
    </source>
</evidence>
<dbReference type="Proteomes" id="UP000630936">
    <property type="component" value="Unassembled WGS sequence"/>
</dbReference>
<dbReference type="Pfam" id="PF08241">
    <property type="entry name" value="Methyltransf_11"/>
    <property type="match status" value="1"/>
</dbReference>
<reference evidence="2" key="2">
    <citation type="submission" date="2020-09" db="EMBL/GenBank/DDBJ databases">
        <authorList>
            <person name="Sun Q."/>
            <person name="Ohkuma M."/>
        </authorList>
    </citation>
    <scope>NUCLEOTIDE SEQUENCE</scope>
    <source>
        <strain evidence="2">JCM 4988</strain>
    </source>
</reference>
<dbReference type="InterPro" id="IPR013216">
    <property type="entry name" value="Methyltransf_11"/>
</dbReference>
<dbReference type="AlphaFoldDB" id="A0A918PQQ8"/>
<dbReference type="RefSeq" id="WP_190121558.1">
    <property type="nucleotide sequence ID" value="NZ_BMWG01000002.1"/>
</dbReference>
<dbReference type="GO" id="GO:0008757">
    <property type="term" value="F:S-adenosylmethionine-dependent methyltransferase activity"/>
    <property type="evidence" value="ECO:0007669"/>
    <property type="project" value="InterPro"/>
</dbReference>
<sequence length="278" mass="29917">MTIQPANEPSVTDRGLLSTKAYATGRHLAARQSLYQWQTPQHDLPGIVVNELAEVRGPIADVGCGNGKFVKRIREDRPDLTAVPMDVSAGILGGVPGAVVADAQQLPIADGALGAALALHMLYHVEDQAQAVRELGRVLSPDGVAIVSTNSRTDKRELESLWRRSAGDVLGIPEGPARVQLSARFTLEDAPTVLGAVFTDIRTIPLPGVIEVTDADPVVAHLASYEAWADQMGVPFRETVERARERVEETIRVEGAFRVTCLGGILVCRRARVRVRAA</sequence>
<gene>
    <name evidence="2" type="ORF">GCM10010387_09050</name>
</gene>
<keyword evidence="3" id="KW-1185">Reference proteome</keyword>
<dbReference type="Gene3D" id="3.40.50.150">
    <property type="entry name" value="Vaccinia Virus protein VP39"/>
    <property type="match status" value="1"/>
</dbReference>